<dbReference type="UniPathway" id="UPA00148"/>
<dbReference type="GO" id="GO:0016994">
    <property type="term" value="F:precorrin-6A reductase activity"/>
    <property type="evidence" value="ECO:0007669"/>
    <property type="project" value="UniProtKB-EC"/>
</dbReference>
<sequence>MTGPRVLLLGGTGEARALAERLVAEGVAVVSSLAGRVARPRLPVGEVRIGGFGGVDGLRAALADFDAVVDATHPFAAGISRNAAQACAAEGVPLLRLQRPGWADRATPSWIWVDTHEQAAIVAGELGSRPFVTVGRQELARFVPALEEREVLARVVDAPDLDIPQDWEILTSRGPYTLDGERAVMADRDVLVTKDSGGELTWPKMAVAAELGIPVVVVRRPAAPAGVDTVADVDAVLAWLGGLSASVQLPELS</sequence>
<dbReference type="NCBIfam" id="NF005968">
    <property type="entry name" value="PRK08057.1-2"/>
    <property type="match status" value="1"/>
</dbReference>
<dbReference type="RefSeq" id="WP_179647418.1">
    <property type="nucleotide sequence ID" value="NZ_JACBZM010000001.1"/>
</dbReference>
<dbReference type="NCBIfam" id="TIGR00715">
    <property type="entry name" value="precor6x_red"/>
    <property type="match status" value="1"/>
</dbReference>
<dbReference type="PROSITE" id="PS51014">
    <property type="entry name" value="COBK_CBIJ"/>
    <property type="match status" value="1"/>
</dbReference>
<dbReference type="PANTHER" id="PTHR36925">
    <property type="entry name" value="COBALT-PRECORRIN-6A REDUCTASE"/>
    <property type="match status" value="1"/>
</dbReference>
<dbReference type="EMBL" id="JACBZM010000001">
    <property type="protein sequence ID" value="NYI43126.1"/>
    <property type="molecule type" value="Genomic_DNA"/>
</dbReference>
<organism evidence="4 5">
    <name type="scientific">Nocardioides aromaticivorans</name>
    <dbReference type="NCBI Taxonomy" id="200618"/>
    <lineage>
        <taxon>Bacteria</taxon>
        <taxon>Bacillati</taxon>
        <taxon>Actinomycetota</taxon>
        <taxon>Actinomycetes</taxon>
        <taxon>Propionibacteriales</taxon>
        <taxon>Nocardioidaceae</taxon>
        <taxon>Nocardioides</taxon>
    </lineage>
</organism>
<dbReference type="InterPro" id="IPR036291">
    <property type="entry name" value="NAD(P)-bd_dom_sf"/>
</dbReference>
<comment type="pathway">
    <text evidence="1">Cofactor biosynthesis; adenosylcobalamin biosynthesis.</text>
</comment>
<dbReference type="Pfam" id="PF02571">
    <property type="entry name" value="CbiJ"/>
    <property type="match status" value="1"/>
</dbReference>
<dbReference type="PANTHER" id="PTHR36925:SF1">
    <property type="entry name" value="COBALT-PRECORRIN-6A REDUCTASE"/>
    <property type="match status" value="1"/>
</dbReference>
<accession>A0A7Z0CIY8</accession>
<dbReference type="Proteomes" id="UP000562045">
    <property type="component" value="Unassembled WGS sequence"/>
</dbReference>
<dbReference type="SUPFAM" id="SSF51735">
    <property type="entry name" value="NAD(P)-binding Rossmann-fold domains"/>
    <property type="match status" value="1"/>
</dbReference>
<dbReference type="AlphaFoldDB" id="A0A7Z0CIY8"/>
<keyword evidence="2" id="KW-0169">Cobalamin biosynthesis</keyword>
<dbReference type="GO" id="GO:0009236">
    <property type="term" value="P:cobalamin biosynthetic process"/>
    <property type="evidence" value="ECO:0007669"/>
    <property type="project" value="UniProtKB-UniPathway"/>
</dbReference>
<evidence type="ECO:0000313" key="5">
    <source>
        <dbReference type="Proteomes" id="UP000562045"/>
    </source>
</evidence>
<dbReference type="EC" id="1.3.1.106" evidence="4"/>
<dbReference type="InterPro" id="IPR003723">
    <property type="entry name" value="Precorrin-6x_reduct"/>
</dbReference>
<comment type="caution">
    <text evidence="4">The sequence shown here is derived from an EMBL/GenBank/DDBJ whole genome shotgun (WGS) entry which is preliminary data.</text>
</comment>
<evidence type="ECO:0000313" key="4">
    <source>
        <dbReference type="EMBL" id="NYI43126.1"/>
    </source>
</evidence>
<protein>
    <submittedName>
        <fullName evidence="4">Precorrin-6A/cobalt-precorrin-6A reductase</fullName>
        <ecNumber evidence="4">1.3.1.106</ecNumber>
        <ecNumber evidence="4">1.3.1.54</ecNumber>
    </submittedName>
</protein>
<proteinExistence type="predicted"/>
<keyword evidence="3 4" id="KW-0560">Oxidoreductase</keyword>
<gene>
    <name evidence="4" type="ORF">BJ993_000206</name>
</gene>
<evidence type="ECO:0000256" key="3">
    <source>
        <dbReference type="ARBA" id="ARBA00023002"/>
    </source>
</evidence>
<evidence type="ECO:0000256" key="1">
    <source>
        <dbReference type="ARBA" id="ARBA00004953"/>
    </source>
</evidence>
<name>A0A7Z0CIY8_9ACTN</name>
<dbReference type="EC" id="1.3.1.54" evidence="4"/>
<reference evidence="4 5" key="1">
    <citation type="submission" date="2020-07" db="EMBL/GenBank/DDBJ databases">
        <title>Sequencing the genomes of 1000 actinobacteria strains.</title>
        <authorList>
            <person name="Klenk H.-P."/>
        </authorList>
    </citation>
    <scope>NUCLEOTIDE SEQUENCE [LARGE SCALE GENOMIC DNA]</scope>
    <source>
        <strain evidence="4 5">DSM 15131</strain>
    </source>
</reference>
<evidence type="ECO:0000256" key="2">
    <source>
        <dbReference type="ARBA" id="ARBA00022573"/>
    </source>
</evidence>